<feature type="domain" description="Glycosyl transferase family 1" evidence="3">
    <location>
        <begin position="216"/>
        <end position="378"/>
    </location>
</feature>
<gene>
    <name evidence="5" type="ORF">I4J89_08665</name>
</gene>
<keyword evidence="2" id="KW-0808">Transferase</keyword>
<evidence type="ECO:0000259" key="4">
    <source>
        <dbReference type="Pfam" id="PF13439"/>
    </source>
</evidence>
<dbReference type="InterPro" id="IPR001296">
    <property type="entry name" value="Glyco_trans_1"/>
</dbReference>
<evidence type="ECO:0000313" key="5">
    <source>
        <dbReference type="EMBL" id="MBG0561531.1"/>
    </source>
</evidence>
<keyword evidence="1" id="KW-0328">Glycosyltransferase</keyword>
<accession>A0A931C5R3</accession>
<dbReference type="AlphaFoldDB" id="A0A931C5R3"/>
<keyword evidence="6" id="KW-1185">Reference proteome</keyword>
<feature type="domain" description="Glycosyltransferase subfamily 4-like N-terminal" evidence="4">
    <location>
        <begin position="15"/>
        <end position="205"/>
    </location>
</feature>
<dbReference type="Proteomes" id="UP000598146">
    <property type="component" value="Unassembled WGS sequence"/>
</dbReference>
<proteinExistence type="predicted"/>
<dbReference type="Gene3D" id="3.40.50.2000">
    <property type="entry name" value="Glycogen Phosphorylase B"/>
    <property type="match status" value="2"/>
</dbReference>
<name>A0A931C5R3_9ACTN</name>
<evidence type="ECO:0000256" key="2">
    <source>
        <dbReference type="ARBA" id="ARBA00022679"/>
    </source>
</evidence>
<sequence length="429" mass="45774">MRSLHFTDTYLPRRDGIVTSVRTLTATLRAHGHHAITVAPAHRAQPAEGDVLPLSAVPAYGLAGLRLSSWLLRGQWAAGALARIAAARPDLIHVHTPGPTGLLGVFAARELRVPVVHTYHTDLHAYAEAYRVPAAALTTGLRLYARRLGVPPVRAGAGRRAAVDAVNEFMLRGAAAVILPTRAVSARLSLPVPAERLAVIPTGISPVPLDAAARGRFRASHRIGPAAPLVLYVGRVNREKGVDRLIAAFARVAAGRPDARLVLIGAMYERRWLTRLLRESGVADRIVLTGQQPPAVVAAAYRAADVFAFPSTTDTQALVLLEAAHNRLPVVMADPLLHAHGLLGDAALLTGPAPDELAAGIGALLDDPAAARALAGRAARRAANHTADGYARSVCALYRSLPFRDETFRLDKRATCRHARYSRRDGPSR</sequence>
<dbReference type="Pfam" id="PF13439">
    <property type="entry name" value="Glyco_transf_4"/>
    <property type="match status" value="1"/>
</dbReference>
<dbReference type="InterPro" id="IPR028098">
    <property type="entry name" value="Glyco_trans_4-like_N"/>
</dbReference>
<dbReference type="EMBL" id="JADQTO010000003">
    <property type="protein sequence ID" value="MBG0561531.1"/>
    <property type="molecule type" value="Genomic_DNA"/>
</dbReference>
<dbReference type="PANTHER" id="PTHR45947">
    <property type="entry name" value="SULFOQUINOVOSYL TRANSFERASE SQD2"/>
    <property type="match status" value="1"/>
</dbReference>
<reference evidence="5" key="1">
    <citation type="submission" date="2020-11" db="EMBL/GenBank/DDBJ databases">
        <title>Isolation and identification of active actinomycetes.</title>
        <authorList>
            <person name="Sun X."/>
        </authorList>
    </citation>
    <scope>NUCLEOTIDE SEQUENCE</scope>
    <source>
        <strain evidence="5">NEAU-A11</strain>
    </source>
</reference>
<evidence type="ECO:0000313" key="6">
    <source>
        <dbReference type="Proteomes" id="UP000598146"/>
    </source>
</evidence>
<dbReference type="SUPFAM" id="SSF53756">
    <property type="entry name" value="UDP-Glycosyltransferase/glycogen phosphorylase"/>
    <property type="match status" value="1"/>
</dbReference>
<dbReference type="Pfam" id="PF00534">
    <property type="entry name" value="Glycos_transf_1"/>
    <property type="match status" value="1"/>
</dbReference>
<dbReference type="RefSeq" id="WP_196413315.1">
    <property type="nucleotide sequence ID" value="NZ_JADQTO010000003.1"/>
</dbReference>
<dbReference type="InterPro" id="IPR050194">
    <property type="entry name" value="Glycosyltransferase_grp1"/>
</dbReference>
<dbReference type="PANTHER" id="PTHR45947:SF3">
    <property type="entry name" value="SULFOQUINOVOSYL TRANSFERASE SQD2"/>
    <property type="match status" value="1"/>
</dbReference>
<dbReference type="GO" id="GO:1901137">
    <property type="term" value="P:carbohydrate derivative biosynthetic process"/>
    <property type="evidence" value="ECO:0007669"/>
    <property type="project" value="UniProtKB-ARBA"/>
</dbReference>
<evidence type="ECO:0000259" key="3">
    <source>
        <dbReference type="Pfam" id="PF00534"/>
    </source>
</evidence>
<dbReference type="GO" id="GO:0016757">
    <property type="term" value="F:glycosyltransferase activity"/>
    <property type="evidence" value="ECO:0007669"/>
    <property type="project" value="UniProtKB-KW"/>
</dbReference>
<evidence type="ECO:0000256" key="1">
    <source>
        <dbReference type="ARBA" id="ARBA00022676"/>
    </source>
</evidence>
<comment type="caution">
    <text evidence="5">The sequence shown here is derived from an EMBL/GenBank/DDBJ whole genome shotgun (WGS) entry which is preliminary data.</text>
</comment>
<protein>
    <submittedName>
        <fullName evidence="5">Glycosyltransferase</fullName>
    </submittedName>
</protein>
<organism evidence="5 6">
    <name type="scientific">Actinoplanes aureus</name>
    <dbReference type="NCBI Taxonomy" id="2792083"/>
    <lineage>
        <taxon>Bacteria</taxon>
        <taxon>Bacillati</taxon>
        <taxon>Actinomycetota</taxon>
        <taxon>Actinomycetes</taxon>
        <taxon>Micromonosporales</taxon>
        <taxon>Micromonosporaceae</taxon>
        <taxon>Actinoplanes</taxon>
    </lineage>
</organism>